<evidence type="ECO:0000259" key="2">
    <source>
        <dbReference type="Pfam" id="PF22691"/>
    </source>
</evidence>
<comment type="caution">
    <text evidence="3">The sequence shown here is derived from an EMBL/GenBank/DDBJ whole genome shotgun (WGS) entry which is preliminary data.</text>
</comment>
<dbReference type="InterPro" id="IPR016039">
    <property type="entry name" value="Thiolase-like"/>
</dbReference>
<dbReference type="EMBL" id="JAPJZI010000001">
    <property type="protein sequence ID" value="MDA5397609.1"/>
    <property type="molecule type" value="Genomic_DNA"/>
</dbReference>
<feature type="domain" description="Thiolase N-terminal" evidence="1">
    <location>
        <begin position="2"/>
        <end position="220"/>
    </location>
</feature>
<dbReference type="GO" id="GO:0003988">
    <property type="term" value="F:acetyl-CoA C-acyltransferase activity"/>
    <property type="evidence" value="ECO:0007669"/>
    <property type="project" value="UniProtKB-ARBA"/>
</dbReference>
<dbReference type="PANTHER" id="PTHR42870:SF6">
    <property type="entry name" value="ACETYL-COA C-ACYLTRANSFERASE"/>
    <property type="match status" value="1"/>
</dbReference>
<keyword evidence="4" id="KW-1185">Reference proteome</keyword>
<feature type="domain" description="Thiolase C-terminal" evidence="2">
    <location>
        <begin position="239"/>
        <end position="383"/>
    </location>
</feature>
<dbReference type="InterPro" id="IPR055140">
    <property type="entry name" value="Thiolase_C_2"/>
</dbReference>
<reference evidence="3" key="1">
    <citation type="submission" date="2022-11" db="EMBL/GenBank/DDBJ databases">
        <title>Draft genome sequence of Hoeflea poritis E7-10 and Hoeflea prorocentri PM5-8, separated from scleractinian coral Porites lutea and marine dinoflagellate.</title>
        <authorList>
            <person name="Zhang G."/>
            <person name="Wei Q."/>
            <person name="Cai L."/>
        </authorList>
    </citation>
    <scope>NUCLEOTIDE SEQUENCE</scope>
    <source>
        <strain evidence="3">PM5-8</strain>
    </source>
</reference>
<dbReference type="RefSeq" id="WP_267989068.1">
    <property type="nucleotide sequence ID" value="NZ_JAPJZI010000001.1"/>
</dbReference>
<accession>A0A9X3UFT4</accession>
<dbReference type="CDD" id="cd00829">
    <property type="entry name" value="SCP-x_thiolase"/>
    <property type="match status" value="1"/>
</dbReference>
<evidence type="ECO:0000259" key="1">
    <source>
        <dbReference type="Pfam" id="PF00108"/>
    </source>
</evidence>
<dbReference type="InterPro" id="IPR002155">
    <property type="entry name" value="Thiolase"/>
</dbReference>
<dbReference type="SUPFAM" id="SSF53901">
    <property type="entry name" value="Thiolase-like"/>
    <property type="match status" value="2"/>
</dbReference>
<dbReference type="Proteomes" id="UP001151234">
    <property type="component" value="Unassembled WGS sequence"/>
</dbReference>
<dbReference type="PIRSF" id="PIRSF000429">
    <property type="entry name" value="Ac-CoA_Ac_transf"/>
    <property type="match status" value="1"/>
</dbReference>
<dbReference type="Pfam" id="PF00108">
    <property type="entry name" value="Thiolase_N"/>
    <property type="match status" value="1"/>
</dbReference>
<evidence type="ECO:0000313" key="4">
    <source>
        <dbReference type="Proteomes" id="UP001151234"/>
    </source>
</evidence>
<dbReference type="Gene3D" id="3.40.47.10">
    <property type="match status" value="1"/>
</dbReference>
<gene>
    <name evidence="3" type="ORF">OQ273_03385</name>
</gene>
<organism evidence="3 4">
    <name type="scientific">Hoeflea prorocentri</name>
    <dbReference type="NCBI Taxonomy" id="1922333"/>
    <lineage>
        <taxon>Bacteria</taxon>
        <taxon>Pseudomonadati</taxon>
        <taxon>Pseudomonadota</taxon>
        <taxon>Alphaproteobacteria</taxon>
        <taxon>Hyphomicrobiales</taxon>
        <taxon>Rhizobiaceae</taxon>
        <taxon>Hoeflea</taxon>
    </lineage>
</organism>
<protein>
    <submittedName>
        <fullName evidence="3">Thiolase family protein</fullName>
    </submittedName>
</protein>
<sequence length="388" mass="40061">MVIVAGAAQTPFNRRKDNSSFRDWAAEAFDAALDMSGMDTADIDLLVVASESDFFTLQLNPASVLGTDFGLDHAATMRVEGGGASGQLAVHAGVHAILSGQAARVAIVGVDPSASHLSGDAIRNLYGYSFDAWSDGMTGVTATALYALSWQIFADDNGLDATHLAAVTIQNRANAMKNDKAHLGRAHTTEEIEQSPAIASPYRRLHCSPLSDGAAALILCGPGAAPMSRRTAPRICGTGAATDAVHLGARPQKGRFEAKTVSMKRACKQSGIRPQDIGLAEVYDSYAGAQLQALDGLGISDDVGRELRDGRFAPDGSLPVNLSGGMMGLGAPVGAIGVGQTANCALFLEGRNESGLQPETPPAYALADTHGGICTTAAVTLLAQGDAK</sequence>
<dbReference type="PANTHER" id="PTHR42870">
    <property type="entry name" value="ACETYL-COA C-ACETYLTRANSFERASE"/>
    <property type="match status" value="1"/>
</dbReference>
<dbReference type="Pfam" id="PF22691">
    <property type="entry name" value="Thiolase_C_1"/>
    <property type="match status" value="1"/>
</dbReference>
<evidence type="ECO:0000313" key="3">
    <source>
        <dbReference type="EMBL" id="MDA5397609.1"/>
    </source>
</evidence>
<proteinExistence type="predicted"/>
<dbReference type="AlphaFoldDB" id="A0A9X3UFT4"/>
<name>A0A9X3UFT4_9HYPH</name>
<dbReference type="InterPro" id="IPR020616">
    <property type="entry name" value="Thiolase_N"/>
</dbReference>